<organism evidence="9 10">
    <name type="scientific">[Phormidium ambiguum] IAM M-71</name>
    <dbReference type="NCBI Taxonomy" id="454136"/>
    <lineage>
        <taxon>Bacteria</taxon>
        <taxon>Bacillati</taxon>
        <taxon>Cyanobacteriota</taxon>
        <taxon>Cyanophyceae</taxon>
        <taxon>Oscillatoriophycideae</taxon>
        <taxon>Aerosakkonematales</taxon>
        <taxon>Aerosakkonemataceae</taxon>
        <taxon>Floridanema</taxon>
    </lineage>
</organism>
<evidence type="ECO:0000259" key="8">
    <source>
        <dbReference type="Pfam" id="PF07992"/>
    </source>
</evidence>
<feature type="binding site" evidence="5">
    <location>
        <position position="200"/>
    </location>
    <ligand>
        <name>NAD(+)</name>
        <dbReference type="ChEBI" id="CHEBI:57540"/>
    </ligand>
</feature>
<evidence type="ECO:0000256" key="5">
    <source>
        <dbReference type="PIRSR" id="PIRSR000350-3"/>
    </source>
</evidence>
<comment type="cofactor">
    <cofactor evidence="5">
        <name>FAD</name>
        <dbReference type="ChEBI" id="CHEBI:57692"/>
    </cofactor>
    <text evidence="5">Binds 1 FAD per subunit.</text>
</comment>
<dbReference type="Gene3D" id="3.50.50.60">
    <property type="entry name" value="FAD/NAD(P)-binding domain"/>
    <property type="match status" value="2"/>
</dbReference>
<dbReference type="InterPro" id="IPR016156">
    <property type="entry name" value="FAD/NAD-linked_Rdtase_dimer_sf"/>
</dbReference>
<dbReference type="PRINTS" id="PR00411">
    <property type="entry name" value="PNDRDTASEI"/>
</dbReference>
<gene>
    <name evidence="9" type="ORF">NIES2119_24580</name>
</gene>
<reference evidence="9 10" key="1">
    <citation type="submission" date="2016-11" db="EMBL/GenBank/DDBJ databases">
        <title>Draft Genome Sequences of Nine Cyanobacterial Strains from Diverse Habitats.</title>
        <authorList>
            <person name="Zhu T."/>
            <person name="Hou S."/>
            <person name="Lu X."/>
            <person name="Hess W.R."/>
        </authorList>
    </citation>
    <scope>NUCLEOTIDE SEQUENCE [LARGE SCALE GENOMIC DNA]</scope>
    <source>
        <strain evidence="9 10">IAM M-71</strain>
    </source>
</reference>
<dbReference type="AlphaFoldDB" id="A0A1U7I8W5"/>
<dbReference type="PANTHER" id="PTHR43014:SF2">
    <property type="entry name" value="MERCURIC REDUCTASE"/>
    <property type="match status" value="1"/>
</dbReference>
<dbReference type="PANTHER" id="PTHR43014">
    <property type="entry name" value="MERCURIC REDUCTASE"/>
    <property type="match status" value="1"/>
</dbReference>
<dbReference type="Pfam" id="PF02852">
    <property type="entry name" value="Pyr_redox_dim"/>
    <property type="match status" value="1"/>
</dbReference>
<sequence length="463" mass="49425">MTQSFDALIVGAGQAGPPLAARLTAAGMRVALIERHLIGGTCVNTGCTPTKTLVASAYAAHLARRAADYGVLIAGAIAVDMKRVKARVDAVAANSRNGLEAWLRSMEHLTVFQGQACFENANTLRVGDERLTAPQIFINVGGRARIPEMPGLQEIDYLTNTSILALDSLPRHLVVVGGSYIGLEFAQIYRRLGAEVTVIEKSPRLVTREDEDVSAAIGQILEAENIHIRTNAECIAFASHSEGVSVQVNCTEGVPEVIGSHVLLAIGRQPNTDDLGLDRAGVATDTHGYIMVDDRLRTNVPGIWALGDCNGRGAFTHTAYNDFEIVAANLLDGAAKLVSDRIPGYALYIDPPLGRVGMTEAQARASGRPLLMGIRPMTRVGRAIEKGETQGFIKIVVDAETHRILGAAILGTGGDEAIHGLLDMMNADQPYTTLQWAVPIHPTVSELIPTVLSEMQPLPLLVT</sequence>
<dbReference type="STRING" id="454136.NIES2119_24580"/>
<dbReference type="RefSeq" id="WP_073596137.1">
    <property type="nucleotide sequence ID" value="NZ_MRCE01000034.1"/>
</dbReference>
<dbReference type="Pfam" id="PF07992">
    <property type="entry name" value="Pyr_redox_2"/>
    <property type="match status" value="1"/>
</dbReference>
<feature type="binding site" evidence="5">
    <location>
        <position position="51"/>
    </location>
    <ligand>
        <name>FAD</name>
        <dbReference type="ChEBI" id="CHEBI:57692"/>
    </ligand>
</feature>
<dbReference type="GO" id="GO:0050660">
    <property type="term" value="F:flavin adenine dinucleotide binding"/>
    <property type="evidence" value="ECO:0007669"/>
    <property type="project" value="TreeGrafter"/>
</dbReference>
<feature type="active site" description="Proton acceptor" evidence="4">
    <location>
        <position position="441"/>
    </location>
</feature>
<dbReference type="InterPro" id="IPR004099">
    <property type="entry name" value="Pyr_nucl-diS_OxRdtase_dimer"/>
</dbReference>
<evidence type="ECO:0000313" key="9">
    <source>
        <dbReference type="EMBL" id="OKH32920.1"/>
    </source>
</evidence>
<feature type="binding site" evidence="5">
    <location>
        <begin position="177"/>
        <end position="184"/>
    </location>
    <ligand>
        <name>NAD(+)</name>
        <dbReference type="ChEBI" id="CHEBI:57540"/>
    </ligand>
</feature>
<dbReference type="EMBL" id="MRCE01000034">
    <property type="protein sequence ID" value="OKH32920.1"/>
    <property type="molecule type" value="Genomic_DNA"/>
</dbReference>
<comment type="caution">
    <text evidence="9">The sequence shown here is derived from an EMBL/GenBank/DDBJ whole genome shotgun (WGS) entry which is preliminary data.</text>
</comment>
<feature type="disulfide bond" description="Redox-active" evidence="6">
    <location>
        <begin position="42"/>
        <end position="47"/>
    </location>
</feature>
<evidence type="ECO:0000256" key="3">
    <source>
        <dbReference type="ARBA" id="ARBA00022827"/>
    </source>
</evidence>
<evidence type="ECO:0000259" key="7">
    <source>
        <dbReference type="Pfam" id="PF02852"/>
    </source>
</evidence>
<dbReference type="Proteomes" id="UP000185860">
    <property type="component" value="Unassembled WGS sequence"/>
</dbReference>
<dbReference type="PIRSF" id="PIRSF000350">
    <property type="entry name" value="Mercury_reductase_MerA"/>
    <property type="match status" value="1"/>
</dbReference>
<evidence type="ECO:0000256" key="1">
    <source>
        <dbReference type="ARBA" id="ARBA00007532"/>
    </source>
</evidence>
<dbReference type="NCBIfam" id="NF004992">
    <property type="entry name" value="PRK06370.1-4"/>
    <property type="match status" value="1"/>
</dbReference>
<evidence type="ECO:0000256" key="6">
    <source>
        <dbReference type="PIRSR" id="PIRSR000350-4"/>
    </source>
</evidence>
<feature type="binding site" evidence="5">
    <location>
        <position position="267"/>
    </location>
    <ligand>
        <name>NAD(+)</name>
        <dbReference type="ChEBI" id="CHEBI:57540"/>
    </ligand>
</feature>
<keyword evidence="3 5" id="KW-0274">FAD</keyword>
<dbReference type="OrthoDB" id="9800167at2"/>
<dbReference type="GO" id="GO:0003955">
    <property type="term" value="F:NAD(P)H dehydrogenase (quinone) activity"/>
    <property type="evidence" value="ECO:0007669"/>
    <property type="project" value="TreeGrafter"/>
</dbReference>
<dbReference type="InterPro" id="IPR023753">
    <property type="entry name" value="FAD/NAD-binding_dom"/>
</dbReference>
<keyword evidence="5" id="KW-0520">NAD</keyword>
<feature type="domain" description="FAD/NAD(P)-binding" evidence="8">
    <location>
        <begin position="6"/>
        <end position="321"/>
    </location>
</feature>
<dbReference type="Gene3D" id="3.30.390.30">
    <property type="match status" value="1"/>
</dbReference>
<keyword evidence="5" id="KW-0547">Nucleotide-binding</keyword>
<evidence type="ECO:0000256" key="2">
    <source>
        <dbReference type="ARBA" id="ARBA00022630"/>
    </source>
</evidence>
<dbReference type="InterPro" id="IPR036188">
    <property type="entry name" value="FAD/NAD-bd_sf"/>
</dbReference>
<dbReference type="InterPro" id="IPR001100">
    <property type="entry name" value="Pyr_nuc-diS_OxRdtase"/>
</dbReference>
<proteinExistence type="inferred from homology"/>
<feature type="domain" description="Pyridine nucleotide-disulphide oxidoreductase dimerisation" evidence="7">
    <location>
        <begin position="346"/>
        <end position="449"/>
    </location>
</feature>
<keyword evidence="2" id="KW-0285">Flavoprotein</keyword>
<evidence type="ECO:0000313" key="10">
    <source>
        <dbReference type="Proteomes" id="UP000185860"/>
    </source>
</evidence>
<name>A0A1U7I8W5_9CYAN</name>
<protein>
    <submittedName>
        <fullName evidence="9">Mercuric reductase</fullName>
    </submittedName>
</protein>
<dbReference type="SUPFAM" id="SSF55424">
    <property type="entry name" value="FAD/NAD-linked reductases, dimerisation (C-terminal) domain"/>
    <property type="match status" value="1"/>
</dbReference>
<comment type="similarity">
    <text evidence="1">Belongs to the class-I pyridine nucleotide-disulfide oxidoreductase family.</text>
</comment>
<accession>A0A1U7I8W5</accession>
<dbReference type="PRINTS" id="PR00368">
    <property type="entry name" value="FADPNR"/>
</dbReference>
<dbReference type="SUPFAM" id="SSF51905">
    <property type="entry name" value="FAD/NAD(P)-binding domain"/>
    <property type="match status" value="1"/>
</dbReference>
<feature type="binding site" evidence="5">
    <location>
        <position position="308"/>
    </location>
    <ligand>
        <name>FAD</name>
        <dbReference type="ChEBI" id="CHEBI:57692"/>
    </ligand>
</feature>
<evidence type="ECO:0000256" key="4">
    <source>
        <dbReference type="PIRSR" id="PIRSR000350-2"/>
    </source>
</evidence>